<proteinExistence type="predicted"/>
<dbReference type="InterPro" id="IPR004344">
    <property type="entry name" value="TTL/TTLL_fam"/>
</dbReference>
<sequence length="134" mass="15468">GYYGADIIFTSDLEAKILEINASPSLVGEKGVDLEMKTEFLENLLNLVGIPANYREKKLIIPKLSTQNDQVFNFERKLNFENLERETDKKGVEEYEKMLLLQINDEYSRRGDFERILPDSDVFAGQGYLNDLVR</sequence>
<dbReference type="EMBL" id="GDID01000998">
    <property type="protein sequence ID" value="JAP95608.1"/>
    <property type="molecule type" value="Transcribed_RNA"/>
</dbReference>
<dbReference type="GO" id="GO:0005524">
    <property type="term" value="F:ATP binding"/>
    <property type="evidence" value="ECO:0007669"/>
    <property type="project" value="UniProtKB-KW"/>
</dbReference>
<dbReference type="AlphaFoldDB" id="A0A146KHJ5"/>
<dbReference type="Gene3D" id="3.30.470.20">
    <property type="entry name" value="ATP-grasp fold, B domain"/>
    <property type="match status" value="1"/>
</dbReference>
<reference evidence="4" key="1">
    <citation type="submission" date="2015-07" db="EMBL/GenBank/DDBJ databases">
        <title>Adaptation to a free-living lifestyle via gene acquisitions in the diplomonad Trepomonas sp. PC1.</title>
        <authorList>
            <person name="Xu F."/>
            <person name="Jerlstrom-Hultqvist J."/>
            <person name="Kolisko M."/>
            <person name="Simpson A.G.B."/>
            <person name="Roger A.J."/>
            <person name="Svard S.G."/>
            <person name="Andersson J.O."/>
        </authorList>
    </citation>
    <scope>NUCLEOTIDE SEQUENCE</scope>
    <source>
        <strain evidence="4">PC1</strain>
    </source>
</reference>
<gene>
    <name evidence="4" type="ORF">TPC1_11339</name>
</gene>
<protein>
    <submittedName>
        <fullName evidence="4">Tubulin tyrosine ligase</fullName>
    </submittedName>
</protein>
<accession>A0A146KHJ5</accession>
<feature type="non-terminal residue" evidence="4">
    <location>
        <position position="134"/>
    </location>
</feature>
<evidence type="ECO:0000313" key="4">
    <source>
        <dbReference type="EMBL" id="JAP95608.1"/>
    </source>
</evidence>
<name>A0A146KHJ5_9EUKA</name>
<dbReference type="GO" id="GO:0000226">
    <property type="term" value="P:microtubule cytoskeleton organization"/>
    <property type="evidence" value="ECO:0007669"/>
    <property type="project" value="TreeGrafter"/>
</dbReference>
<evidence type="ECO:0000256" key="3">
    <source>
        <dbReference type="ARBA" id="ARBA00022840"/>
    </source>
</evidence>
<keyword evidence="2" id="KW-0547">Nucleotide-binding</keyword>
<keyword evidence="3" id="KW-0067">ATP-binding</keyword>
<evidence type="ECO:0000256" key="1">
    <source>
        <dbReference type="ARBA" id="ARBA00022598"/>
    </source>
</evidence>
<dbReference type="GO" id="GO:0015631">
    <property type="term" value="F:tubulin binding"/>
    <property type="evidence" value="ECO:0007669"/>
    <property type="project" value="TreeGrafter"/>
</dbReference>
<dbReference type="GO" id="GO:0070740">
    <property type="term" value="F:tubulin-glutamic acid ligase activity"/>
    <property type="evidence" value="ECO:0007669"/>
    <property type="project" value="TreeGrafter"/>
</dbReference>
<organism evidence="4">
    <name type="scientific">Trepomonas sp. PC1</name>
    <dbReference type="NCBI Taxonomy" id="1076344"/>
    <lineage>
        <taxon>Eukaryota</taxon>
        <taxon>Metamonada</taxon>
        <taxon>Diplomonadida</taxon>
        <taxon>Hexamitidae</taxon>
        <taxon>Hexamitinae</taxon>
        <taxon>Trepomonas</taxon>
    </lineage>
</organism>
<keyword evidence="1 4" id="KW-0436">Ligase</keyword>
<feature type="non-terminal residue" evidence="4">
    <location>
        <position position="1"/>
    </location>
</feature>
<evidence type="ECO:0000256" key="2">
    <source>
        <dbReference type="ARBA" id="ARBA00022741"/>
    </source>
</evidence>
<dbReference type="Pfam" id="PF03133">
    <property type="entry name" value="TTL"/>
    <property type="match status" value="1"/>
</dbReference>
<dbReference type="GO" id="GO:0036064">
    <property type="term" value="C:ciliary basal body"/>
    <property type="evidence" value="ECO:0007669"/>
    <property type="project" value="TreeGrafter"/>
</dbReference>
<dbReference type="PANTHER" id="PTHR12241">
    <property type="entry name" value="TUBULIN POLYGLUTAMYLASE"/>
    <property type="match status" value="1"/>
</dbReference>
<dbReference type="PROSITE" id="PS51221">
    <property type="entry name" value="TTL"/>
    <property type="match status" value="1"/>
</dbReference>